<comment type="caution">
    <text evidence="5">The sequence shown here is derived from an EMBL/GenBank/DDBJ whole genome shotgun (WGS) entry which is preliminary data.</text>
</comment>
<dbReference type="PANTHER" id="PTHR43580">
    <property type="entry name" value="OXIDOREDUCTASE GLYR1-RELATED"/>
    <property type="match status" value="1"/>
</dbReference>
<keyword evidence="6" id="KW-1185">Reference proteome</keyword>
<evidence type="ECO:0000313" key="5">
    <source>
        <dbReference type="EMBL" id="MDT0452087.1"/>
    </source>
</evidence>
<dbReference type="InterPro" id="IPR013328">
    <property type="entry name" value="6PGD_dom2"/>
</dbReference>
<dbReference type="InterPro" id="IPR006115">
    <property type="entry name" value="6PGDH_NADP-bd"/>
</dbReference>
<proteinExistence type="inferred from homology"/>
<dbReference type="InterPro" id="IPR051265">
    <property type="entry name" value="HIBADH-related_NP60_sf"/>
</dbReference>
<keyword evidence="2" id="KW-0560">Oxidoreductase</keyword>
<comment type="similarity">
    <text evidence="1">Belongs to the HIBADH-related family.</text>
</comment>
<dbReference type="InterPro" id="IPR048666">
    <property type="entry name" value="RedAm-like_C"/>
</dbReference>
<dbReference type="EMBL" id="JAVRFI010000017">
    <property type="protein sequence ID" value="MDT0452087.1"/>
    <property type="molecule type" value="Genomic_DNA"/>
</dbReference>
<evidence type="ECO:0000259" key="3">
    <source>
        <dbReference type="Pfam" id="PF03446"/>
    </source>
</evidence>
<evidence type="ECO:0000313" key="6">
    <source>
        <dbReference type="Proteomes" id="UP001180531"/>
    </source>
</evidence>
<evidence type="ECO:0000256" key="1">
    <source>
        <dbReference type="ARBA" id="ARBA00009080"/>
    </source>
</evidence>
<dbReference type="Gene3D" id="3.40.50.720">
    <property type="entry name" value="NAD(P)-binding Rossmann-like Domain"/>
    <property type="match status" value="1"/>
</dbReference>
<feature type="domain" description="NADPH-dependent reductive aminase-like C-terminal" evidence="4">
    <location>
        <begin position="164"/>
        <end position="291"/>
    </location>
</feature>
<dbReference type="PIRSF" id="PIRSF000103">
    <property type="entry name" value="HIBADH"/>
    <property type="match status" value="1"/>
</dbReference>
<organism evidence="5 6">
    <name type="scientific">Streptomyces hesseae</name>
    <dbReference type="NCBI Taxonomy" id="3075519"/>
    <lineage>
        <taxon>Bacteria</taxon>
        <taxon>Bacillati</taxon>
        <taxon>Actinomycetota</taxon>
        <taxon>Actinomycetes</taxon>
        <taxon>Kitasatosporales</taxon>
        <taxon>Streptomycetaceae</taxon>
        <taxon>Streptomyces</taxon>
    </lineage>
</organism>
<reference evidence="5" key="1">
    <citation type="submission" date="2024-05" db="EMBL/GenBank/DDBJ databases">
        <title>30 novel species of actinomycetes from the DSMZ collection.</title>
        <authorList>
            <person name="Nouioui I."/>
        </authorList>
    </citation>
    <scope>NUCLEOTIDE SEQUENCE</scope>
    <source>
        <strain evidence="5">DSM 40473</strain>
    </source>
</reference>
<dbReference type="InterPro" id="IPR036291">
    <property type="entry name" value="NAD(P)-bd_dom_sf"/>
</dbReference>
<name>A0ABU2SSV0_9ACTN</name>
<gene>
    <name evidence="5" type="ORF">RM609_23820</name>
</gene>
<dbReference type="Proteomes" id="UP001180531">
    <property type="component" value="Unassembled WGS sequence"/>
</dbReference>
<evidence type="ECO:0000256" key="2">
    <source>
        <dbReference type="ARBA" id="ARBA00023002"/>
    </source>
</evidence>
<sequence>MGDNHAPVTVIGLGLMGQALAAAFLKAGHRTTVWNRSAEKAEKLVSEGAVLAATPAEAVAASELLVVCVSTYDNLDGILDGLDEALKGKVLVNLTSGSSDQARVAAERFGKLGVKYLDGVIMITPPGIGAETSVLFYAGDEEVFEAHKSTLGLLGGGTTYLGADYAMPALYDVSLLGLMWGTFNAFLHGVAVVGTADVSAKTYLPWAHMWLDAIKMFTTDYANQIDAGDGEFPANDATLETHLEALKHLVHESEALGVDAELPKYSQNLMEKIIGQGHAKNSYAAMIKAFQKPQA</sequence>
<dbReference type="Pfam" id="PF21761">
    <property type="entry name" value="RedAm-like_C"/>
    <property type="match status" value="1"/>
</dbReference>
<accession>A0ABU2SSV0</accession>
<evidence type="ECO:0000259" key="4">
    <source>
        <dbReference type="Pfam" id="PF21761"/>
    </source>
</evidence>
<dbReference type="SUPFAM" id="SSF51735">
    <property type="entry name" value="NAD(P)-binding Rossmann-fold domains"/>
    <property type="match status" value="1"/>
</dbReference>
<dbReference type="InterPro" id="IPR015815">
    <property type="entry name" value="HIBADH-related"/>
</dbReference>
<dbReference type="Gene3D" id="1.10.1040.10">
    <property type="entry name" value="N-(1-d-carboxylethyl)-l-norvaline Dehydrogenase, domain 2"/>
    <property type="match status" value="1"/>
</dbReference>
<dbReference type="Pfam" id="PF03446">
    <property type="entry name" value="NAD_binding_2"/>
    <property type="match status" value="1"/>
</dbReference>
<dbReference type="RefSeq" id="WP_311613567.1">
    <property type="nucleotide sequence ID" value="NZ_JAVRFI010000017.1"/>
</dbReference>
<dbReference type="PANTHER" id="PTHR43580:SF2">
    <property type="entry name" value="CYTOKINE-LIKE NUCLEAR FACTOR N-PAC"/>
    <property type="match status" value="1"/>
</dbReference>
<feature type="domain" description="6-phosphogluconate dehydrogenase NADP-binding" evidence="3">
    <location>
        <begin position="8"/>
        <end position="162"/>
    </location>
</feature>
<protein>
    <submittedName>
        <fullName evidence="5">NAD(P)-binding domain-containing protein</fullName>
    </submittedName>
</protein>